<dbReference type="AlphaFoldDB" id="A0A1P8WIM4"/>
<evidence type="ECO:0000313" key="3">
    <source>
        <dbReference type="EMBL" id="APZ93915.1"/>
    </source>
</evidence>
<evidence type="ECO:0000256" key="1">
    <source>
        <dbReference type="ARBA" id="ARBA00022737"/>
    </source>
</evidence>
<dbReference type="KEGG" id="fmr:Fuma_03533"/>
<proteinExistence type="predicted"/>
<evidence type="ECO:0000259" key="2">
    <source>
        <dbReference type="Pfam" id="PF00432"/>
    </source>
</evidence>
<dbReference type="InterPro" id="IPR008930">
    <property type="entry name" value="Terpenoid_cyclase/PrenylTrfase"/>
</dbReference>
<dbReference type="InterPro" id="IPR001330">
    <property type="entry name" value="Prenyltrans"/>
</dbReference>
<dbReference type="CDD" id="cd00688">
    <property type="entry name" value="ISOPREN_C2_like"/>
    <property type="match status" value="1"/>
</dbReference>
<gene>
    <name evidence="3" type="ORF">Fuma_03533</name>
</gene>
<dbReference type="Pfam" id="PF00432">
    <property type="entry name" value="Prenyltrans"/>
    <property type="match status" value="2"/>
</dbReference>
<accession>A0A1P8WIM4</accession>
<sequence>MHRSPVRKKAGLLAQWKGLELRRKESNRLGLTLLLIALAICAQPACADEREQRIDAGVNRAVAWLAKEQQPSGAWPSESHGDLTAVTSMAVMAFLAAGYVPEEGPYGRHISKGVAWILSQQQSNGLLVGKHRSHGPMYSHGIATLMLAEVAGMVSGEQADQCQRALEKAVKLIIDAQNYPKSSQHDGGWRYQPTSGDSDLSVTAWQLLALRAAKDIGCDIPSQNIDRAIEYIKRLRVRTTGGFGYMGSSGATVTRSGCGIVALEVCGEHRTEETLAAANLILARQLTIQESYFFYGAYYCTVGMYKVGGDEWQTSRPFLYDTILSIQNPTGYWKPIDGSERGAGSSYATSMAILALTVEYGYLPIYQR</sequence>
<feature type="domain" description="Prenyltransferase alpha-alpha toroid" evidence="2">
    <location>
        <begin position="52"/>
        <end position="160"/>
    </location>
</feature>
<reference evidence="3 4" key="1">
    <citation type="journal article" date="2016" name="Front. Microbiol.">
        <title>Fuerstia marisgermanicae gen. nov., sp. nov., an Unusual Member of the Phylum Planctomycetes from the German Wadden Sea.</title>
        <authorList>
            <person name="Kohn T."/>
            <person name="Heuer A."/>
            <person name="Jogler M."/>
            <person name="Vollmers J."/>
            <person name="Boedeker C."/>
            <person name="Bunk B."/>
            <person name="Rast P."/>
            <person name="Borchert D."/>
            <person name="Glockner I."/>
            <person name="Freese H.M."/>
            <person name="Klenk H.P."/>
            <person name="Overmann J."/>
            <person name="Kaster A.K."/>
            <person name="Rohde M."/>
            <person name="Wiegand S."/>
            <person name="Jogler C."/>
        </authorList>
    </citation>
    <scope>NUCLEOTIDE SEQUENCE [LARGE SCALE GENOMIC DNA]</scope>
    <source>
        <strain evidence="3 4">NH11</strain>
    </source>
</reference>
<dbReference type="Proteomes" id="UP000187735">
    <property type="component" value="Chromosome"/>
</dbReference>
<organism evidence="3 4">
    <name type="scientific">Fuerstiella marisgermanici</name>
    <dbReference type="NCBI Taxonomy" id="1891926"/>
    <lineage>
        <taxon>Bacteria</taxon>
        <taxon>Pseudomonadati</taxon>
        <taxon>Planctomycetota</taxon>
        <taxon>Planctomycetia</taxon>
        <taxon>Planctomycetales</taxon>
        <taxon>Planctomycetaceae</taxon>
        <taxon>Fuerstiella</taxon>
    </lineage>
</organism>
<evidence type="ECO:0000313" key="4">
    <source>
        <dbReference type="Proteomes" id="UP000187735"/>
    </source>
</evidence>
<name>A0A1P8WIM4_9PLAN</name>
<dbReference type="STRING" id="1891926.Fuma_03533"/>
<dbReference type="EMBL" id="CP017641">
    <property type="protein sequence ID" value="APZ93915.1"/>
    <property type="molecule type" value="Genomic_DNA"/>
</dbReference>
<keyword evidence="4" id="KW-1185">Reference proteome</keyword>
<dbReference type="Gene3D" id="1.50.10.20">
    <property type="match status" value="2"/>
</dbReference>
<dbReference type="GO" id="GO:0003824">
    <property type="term" value="F:catalytic activity"/>
    <property type="evidence" value="ECO:0007669"/>
    <property type="project" value="InterPro"/>
</dbReference>
<protein>
    <submittedName>
        <fullName evidence="3">Squalene/oxidosqualene cyclase</fullName>
    </submittedName>
</protein>
<dbReference type="SUPFAM" id="SSF48239">
    <property type="entry name" value="Terpenoid cyclases/Protein prenyltransferases"/>
    <property type="match status" value="1"/>
</dbReference>
<keyword evidence="1" id="KW-0677">Repeat</keyword>
<feature type="domain" description="Prenyltransferase alpha-alpha toroid" evidence="2">
    <location>
        <begin position="183"/>
        <end position="289"/>
    </location>
</feature>